<reference evidence="1 2" key="1">
    <citation type="submission" date="2011-04" db="EMBL/GenBank/DDBJ databases">
        <title>The Genome Sequence of Dysgonomonas mossii DSM 22836.</title>
        <authorList>
            <consortium name="The Broad Institute Genome Sequencing Platform"/>
            <person name="Earl A."/>
            <person name="Ward D."/>
            <person name="Feldgarden M."/>
            <person name="Gevers D."/>
            <person name="Pudlo N."/>
            <person name="Martens E."/>
            <person name="Allen-Vercoe E."/>
            <person name="Young S.K."/>
            <person name="Zeng Q."/>
            <person name="Gargeya S."/>
            <person name="Fitzgerald M."/>
            <person name="Haas B."/>
            <person name="Abouelleil A."/>
            <person name="Alvarado L."/>
            <person name="Arachchi H.M."/>
            <person name="Berlin A."/>
            <person name="Brown A."/>
            <person name="Chapman S.B."/>
            <person name="Chen Z."/>
            <person name="Dunbar C."/>
            <person name="Freedman E."/>
            <person name="Gearin G."/>
            <person name="Gellesch M."/>
            <person name="Goldberg J."/>
            <person name="Griggs A."/>
            <person name="Gujja S."/>
            <person name="Heiman D."/>
            <person name="Howarth C."/>
            <person name="Larson L."/>
            <person name="Lui A."/>
            <person name="MacDonald P.J.P."/>
            <person name="Mehta T."/>
            <person name="Montmayeur A."/>
            <person name="Murphy C."/>
            <person name="Neiman D."/>
            <person name="Pearson M."/>
            <person name="Priest M."/>
            <person name="Roberts A."/>
            <person name="Saif S."/>
            <person name="Shea T."/>
            <person name="Shenoy N."/>
            <person name="Sisk P."/>
            <person name="Stolte C."/>
            <person name="Sykes S."/>
            <person name="Yandava C."/>
            <person name="Wortman J."/>
            <person name="Nusbaum C."/>
            <person name="Birren B."/>
        </authorList>
    </citation>
    <scope>NUCLEOTIDE SEQUENCE [LARGE SCALE GENOMIC DNA]</scope>
    <source>
        <strain evidence="1 2">DSM 22836</strain>
    </source>
</reference>
<dbReference type="EMBL" id="ADLW01000010">
    <property type="protein sequence ID" value="EGK05867.1"/>
    <property type="molecule type" value="Genomic_DNA"/>
</dbReference>
<organism evidence="1 2">
    <name type="scientific">Dysgonomonas mossii DSM 22836</name>
    <dbReference type="NCBI Taxonomy" id="742767"/>
    <lineage>
        <taxon>Bacteria</taxon>
        <taxon>Pseudomonadati</taxon>
        <taxon>Bacteroidota</taxon>
        <taxon>Bacteroidia</taxon>
        <taxon>Bacteroidales</taxon>
        <taxon>Dysgonomonadaceae</taxon>
        <taxon>Dysgonomonas</taxon>
    </lineage>
</organism>
<name>F8X251_9BACT</name>
<evidence type="ECO:0000313" key="1">
    <source>
        <dbReference type="EMBL" id="EGK05867.1"/>
    </source>
</evidence>
<sequence length="350" mass="40490">MKNRKVRVAIHYNESIFKHSTSWHFAWINYCEANNIDYSIVDCYKYDILETLKNYDCLVWHFSHYSLQDMLFARSILMSAENMGLKVFPDVPTAWHFDDKIAETYLLDSIQAPIPKAYMFYTLKDFVTWLDNDSKFPIVAKLRCGSGSNNVKLLKNRTDAYDYGKKIFGKGLVSTPSILYKGSSQLKSAKSWATIKARIKRIPDFIESFSKARRLPRQQGYVYLQEFIPNAGFDLKIVVIGDKLSFIARNIREGEFRASGSGSFYFDRSLVTKDIIDSAFSVSDRLKFQCMGYDYVIDDRDNIGKIIEMSYGFSHTTLLQAGGYWDRSGEWHDEPLNAPEEILKHLIEVE</sequence>
<proteinExistence type="predicted"/>
<dbReference type="eggNOG" id="COG0189">
    <property type="taxonomic scope" value="Bacteria"/>
</dbReference>
<comment type="caution">
    <text evidence="1">The sequence shown here is derived from an EMBL/GenBank/DDBJ whole genome shotgun (WGS) entry which is preliminary data.</text>
</comment>
<dbReference type="HOGENOM" id="CLU_803313_0_0_10"/>
<dbReference type="SUPFAM" id="SSF56059">
    <property type="entry name" value="Glutathione synthetase ATP-binding domain-like"/>
    <property type="match status" value="1"/>
</dbReference>
<dbReference type="RefSeq" id="WP_006843501.1">
    <property type="nucleotide sequence ID" value="NZ_AQWJ01000005.1"/>
</dbReference>
<dbReference type="AlphaFoldDB" id="F8X251"/>
<evidence type="ECO:0000313" key="2">
    <source>
        <dbReference type="Proteomes" id="UP000006420"/>
    </source>
</evidence>
<protein>
    <recommendedName>
        <fullName evidence="3">ATP-grasp domain-containing protein</fullName>
    </recommendedName>
</protein>
<keyword evidence="2" id="KW-1185">Reference proteome</keyword>
<dbReference type="GeneID" id="78082761"/>
<evidence type="ECO:0008006" key="3">
    <source>
        <dbReference type="Google" id="ProtNLM"/>
    </source>
</evidence>
<gene>
    <name evidence="1" type="ORF">HMPREF9456_02131</name>
</gene>
<dbReference type="Proteomes" id="UP000006420">
    <property type="component" value="Unassembled WGS sequence"/>
</dbReference>
<accession>F8X251</accession>
<dbReference type="STRING" id="742767.HMPREF9456_02131"/>
<dbReference type="OrthoDB" id="1704979at2"/>